<reference evidence="4 5" key="1">
    <citation type="submission" date="2014-04" db="EMBL/GenBank/DDBJ databases">
        <authorList>
            <consortium name="DOE Joint Genome Institute"/>
            <person name="Kuo A."/>
            <person name="Girlanda M."/>
            <person name="Perotto S."/>
            <person name="Kohler A."/>
            <person name="Nagy L.G."/>
            <person name="Floudas D."/>
            <person name="Copeland A."/>
            <person name="Barry K.W."/>
            <person name="Cichocki N."/>
            <person name="Veneault-Fourrey C."/>
            <person name="LaButti K."/>
            <person name="Lindquist E.A."/>
            <person name="Lipzen A."/>
            <person name="Lundell T."/>
            <person name="Morin E."/>
            <person name="Murat C."/>
            <person name="Sun H."/>
            <person name="Tunlid A."/>
            <person name="Henrissat B."/>
            <person name="Grigoriev I.V."/>
            <person name="Hibbett D.S."/>
            <person name="Martin F."/>
            <person name="Nordberg H.P."/>
            <person name="Cantor M.N."/>
            <person name="Hua S.X."/>
        </authorList>
    </citation>
    <scope>NUCLEOTIDE SEQUENCE [LARGE SCALE GENOMIC DNA]</scope>
    <source>
        <strain evidence="4 5">MUT 4182</strain>
    </source>
</reference>
<dbReference type="PROSITE" id="PS00562">
    <property type="entry name" value="CBM1_1"/>
    <property type="match status" value="1"/>
</dbReference>
<feature type="non-terminal residue" evidence="4">
    <location>
        <position position="1"/>
    </location>
</feature>
<reference evidence="5" key="2">
    <citation type="submission" date="2015-01" db="EMBL/GenBank/DDBJ databases">
        <title>Evolutionary Origins and Diversification of the Mycorrhizal Mutualists.</title>
        <authorList>
            <consortium name="DOE Joint Genome Institute"/>
            <consortium name="Mycorrhizal Genomics Consortium"/>
            <person name="Kohler A."/>
            <person name="Kuo A."/>
            <person name="Nagy L.G."/>
            <person name="Floudas D."/>
            <person name="Copeland A."/>
            <person name="Barry K.W."/>
            <person name="Cichocki N."/>
            <person name="Veneault-Fourrey C."/>
            <person name="LaButti K."/>
            <person name="Lindquist E.A."/>
            <person name="Lipzen A."/>
            <person name="Lundell T."/>
            <person name="Morin E."/>
            <person name="Murat C."/>
            <person name="Riley R."/>
            <person name="Ohm R."/>
            <person name="Sun H."/>
            <person name="Tunlid A."/>
            <person name="Henrissat B."/>
            <person name="Grigoriev I.V."/>
            <person name="Hibbett D.S."/>
            <person name="Martin F."/>
        </authorList>
    </citation>
    <scope>NUCLEOTIDE SEQUENCE [LARGE SCALE GENOMIC DNA]</scope>
    <source>
        <strain evidence="5">MUT 4182</strain>
    </source>
</reference>
<dbReference type="HOGENOM" id="CLU_1840013_0_0_1"/>
<dbReference type="Pfam" id="PF00734">
    <property type="entry name" value="CBM_1"/>
    <property type="match status" value="1"/>
</dbReference>
<organism evidence="4 5">
    <name type="scientific">Tulasnella calospora MUT 4182</name>
    <dbReference type="NCBI Taxonomy" id="1051891"/>
    <lineage>
        <taxon>Eukaryota</taxon>
        <taxon>Fungi</taxon>
        <taxon>Dikarya</taxon>
        <taxon>Basidiomycota</taxon>
        <taxon>Agaricomycotina</taxon>
        <taxon>Agaricomycetes</taxon>
        <taxon>Cantharellales</taxon>
        <taxon>Tulasnellaceae</taxon>
        <taxon>Tulasnella</taxon>
    </lineage>
</organism>
<dbReference type="SMART" id="SM00236">
    <property type="entry name" value="fCBD"/>
    <property type="match status" value="1"/>
</dbReference>
<dbReference type="AlphaFoldDB" id="A0A0C3QE01"/>
<dbReference type="InterPro" id="IPR035971">
    <property type="entry name" value="CBD_sf"/>
</dbReference>
<protein>
    <recommendedName>
        <fullName evidence="3">CBM1 domain-containing protein</fullName>
    </recommendedName>
</protein>
<gene>
    <name evidence="4" type="ORF">M407DRAFT_27383</name>
</gene>
<keyword evidence="5" id="KW-1185">Reference proteome</keyword>
<proteinExistence type="predicted"/>
<dbReference type="EMBL" id="KN823092">
    <property type="protein sequence ID" value="KIO23149.1"/>
    <property type="molecule type" value="Genomic_DNA"/>
</dbReference>
<feature type="domain" description="CBM1" evidence="3">
    <location>
        <begin position="105"/>
        <end position="141"/>
    </location>
</feature>
<dbReference type="InterPro" id="IPR000254">
    <property type="entry name" value="CBD"/>
</dbReference>
<dbReference type="GO" id="GO:0005975">
    <property type="term" value="P:carbohydrate metabolic process"/>
    <property type="evidence" value="ECO:0007669"/>
    <property type="project" value="InterPro"/>
</dbReference>
<dbReference type="SUPFAM" id="SSF57180">
    <property type="entry name" value="Cellulose-binding domain"/>
    <property type="match status" value="1"/>
</dbReference>
<dbReference type="GO" id="GO:0005576">
    <property type="term" value="C:extracellular region"/>
    <property type="evidence" value="ECO:0007669"/>
    <property type="project" value="InterPro"/>
</dbReference>
<keyword evidence="1" id="KW-0732">Signal</keyword>
<dbReference type="Proteomes" id="UP000054248">
    <property type="component" value="Unassembled WGS sequence"/>
</dbReference>
<dbReference type="PROSITE" id="PS51164">
    <property type="entry name" value="CBM1_2"/>
    <property type="match status" value="1"/>
</dbReference>
<sequence>ASGTTSYAITTSSITQPAGYTVPPTLAGDLASGFATNSPIPIPTIPSTYYPGLGQISPLAKNIAYATTTASTTTTTTSKTTTTTTASKTSTTTTKASTTTSASGATQTQYGQCGGTGWTGATVCASPYVCTYSNDFYSQCL</sequence>
<evidence type="ECO:0000256" key="2">
    <source>
        <dbReference type="SAM" id="MobiDB-lite"/>
    </source>
</evidence>
<evidence type="ECO:0000313" key="5">
    <source>
        <dbReference type="Proteomes" id="UP000054248"/>
    </source>
</evidence>
<dbReference type="STRING" id="1051891.A0A0C3QE01"/>
<dbReference type="GO" id="GO:0030248">
    <property type="term" value="F:cellulose binding"/>
    <property type="evidence" value="ECO:0007669"/>
    <property type="project" value="InterPro"/>
</dbReference>
<evidence type="ECO:0000313" key="4">
    <source>
        <dbReference type="EMBL" id="KIO23149.1"/>
    </source>
</evidence>
<feature type="region of interest" description="Disordered" evidence="2">
    <location>
        <begin position="75"/>
        <end position="107"/>
    </location>
</feature>
<accession>A0A0C3QE01</accession>
<evidence type="ECO:0000256" key="1">
    <source>
        <dbReference type="ARBA" id="ARBA00022729"/>
    </source>
</evidence>
<evidence type="ECO:0000259" key="3">
    <source>
        <dbReference type="PROSITE" id="PS51164"/>
    </source>
</evidence>
<name>A0A0C3QE01_9AGAM</name>